<accession>A0A8J2UEZ0</accession>
<dbReference type="SUPFAM" id="SSF53756">
    <property type="entry name" value="UDP-Glycosyltransferase/glycogen phosphorylase"/>
    <property type="match status" value="1"/>
</dbReference>
<dbReference type="GO" id="GO:0016757">
    <property type="term" value="F:glycosyltransferase activity"/>
    <property type="evidence" value="ECO:0007669"/>
    <property type="project" value="InterPro"/>
</dbReference>
<dbReference type="AlphaFoldDB" id="A0A8J2UEZ0"/>
<evidence type="ECO:0000256" key="1">
    <source>
        <dbReference type="ARBA" id="ARBA00022679"/>
    </source>
</evidence>
<protein>
    <submittedName>
        <fullName evidence="4">Glycosyl transferase family 1</fullName>
    </submittedName>
</protein>
<comment type="caution">
    <text evidence="4">The sequence shown here is derived from an EMBL/GenBank/DDBJ whole genome shotgun (WGS) entry which is preliminary data.</text>
</comment>
<dbReference type="Proteomes" id="UP000607559">
    <property type="component" value="Unassembled WGS sequence"/>
</dbReference>
<dbReference type="GO" id="GO:0009103">
    <property type="term" value="P:lipopolysaccharide biosynthetic process"/>
    <property type="evidence" value="ECO:0007669"/>
    <property type="project" value="TreeGrafter"/>
</dbReference>
<sequence length="337" mass="38128">MRVTLVYRHKNPHFFSVERVFSRLEDDLRKEADIETFIVPRLGVSLRNVLAAFRFSRRNHSDIFHVTGDIHYVVLGLPGRRTLLTVHDCVFLYQNSGLKRRVLKYLFLDAPVRRCKLVTTISEATRQDILKFTGCPPDKVVVIPNPVSQSIEYLPRPFREDRPVILFLGITPNKNLRRVIPALEGIDCQLHVVGVLPPPEKELLQQHRIDYRQSAHLSDQELAACYADADLVLFPSTFEGFGLPIIEGQKAGRPVITSSLSPMQEIADGSACLVDPFSIDSIRSGVLRVIRDRDYREQLVEAGFRNVTRFDAATIAHQYYSCYQQLNGQAASGGSKA</sequence>
<feature type="domain" description="Glycosyltransferase subfamily 4-like N-terminal" evidence="3">
    <location>
        <begin position="3"/>
        <end position="147"/>
    </location>
</feature>
<evidence type="ECO:0000313" key="5">
    <source>
        <dbReference type="Proteomes" id="UP000607559"/>
    </source>
</evidence>
<gene>
    <name evidence="4" type="ORF">GCM10011511_34900</name>
</gene>
<dbReference type="PANTHER" id="PTHR46401">
    <property type="entry name" value="GLYCOSYLTRANSFERASE WBBK-RELATED"/>
    <property type="match status" value="1"/>
</dbReference>
<reference evidence="4" key="2">
    <citation type="submission" date="2020-09" db="EMBL/GenBank/DDBJ databases">
        <authorList>
            <person name="Sun Q."/>
            <person name="Zhou Y."/>
        </authorList>
    </citation>
    <scope>NUCLEOTIDE SEQUENCE</scope>
    <source>
        <strain evidence="4">CGMCC 1.15448</strain>
    </source>
</reference>
<evidence type="ECO:0000313" key="4">
    <source>
        <dbReference type="EMBL" id="GGB08445.1"/>
    </source>
</evidence>
<dbReference type="InterPro" id="IPR001296">
    <property type="entry name" value="Glyco_trans_1"/>
</dbReference>
<keyword evidence="5" id="KW-1185">Reference proteome</keyword>
<proteinExistence type="predicted"/>
<organism evidence="4 5">
    <name type="scientific">Puia dinghuensis</name>
    <dbReference type="NCBI Taxonomy" id="1792502"/>
    <lineage>
        <taxon>Bacteria</taxon>
        <taxon>Pseudomonadati</taxon>
        <taxon>Bacteroidota</taxon>
        <taxon>Chitinophagia</taxon>
        <taxon>Chitinophagales</taxon>
        <taxon>Chitinophagaceae</taxon>
        <taxon>Puia</taxon>
    </lineage>
</organism>
<dbReference type="Gene3D" id="3.40.50.2000">
    <property type="entry name" value="Glycogen Phosphorylase B"/>
    <property type="match status" value="2"/>
</dbReference>
<dbReference type="InterPro" id="IPR028098">
    <property type="entry name" value="Glyco_trans_4-like_N"/>
</dbReference>
<feature type="domain" description="Glycosyl transferase family 1" evidence="2">
    <location>
        <begin position="158"/>
        <end position="303"/>
    </location>
</feature>
<keyword evidence="1 4" id="KW-0808">Transferase</keyword>
<reference evidence="4" key="1">
    <citation type="journal article" date="2014" name="Int. J. Syst. Evol. Microbiol.">
        <title>Complete genome sequence of Corynebacterium casei LMG S-19264T (=DSM 44701T), isolated from a smear-ripened cheese.</title>
        <authorList>
            <consortium name="US DOE Joint Genome Institute (JGI-PGF)"/>
            <person name="Walter F."/>
            <person name="Albersmeier A."/>
            <person name="Kalinowski J."/>
            <person name="Ruckert C."/>
        </authorList>
    </citation>
    <scope>NUCLEOTIDE SEQUENCE</scope>
    <source>
        <strain evidence="4">CGMCC 1.15448</strain>
    </source>
</reference>
<dbReference type="CDD" id="cd03809">
    <property type="entry name" value="GT4_MtfB-like"/>
    <property type="match status" value="1"/>
</dbReference>
<dbReference type="RefSeq" id="WP_188934028.1">
    <property type="nucleotide sequence ID" value="NZ_BMJC01000004.1"/>
</dbReference>
<dbReference type="EMBL" id="BMJC01000004">
    <property type="protein sequence ID" value="GGB08445.1"/>
    <property type="molecule type" value="Genomic_DNA"/>
</dbReference>
<dbReference type="PANTHER" id="PTHR46401:SF2">
    <property type="entry name" value="GLYCOSYLTRANSFERASE WBBK-RELATED"/>
    <property type="match status" value="1"/>
</dbReference>
<dbReference type="Pfam" id="PF13439">
    <property type="entry name" value="Glyco_transf_4"/>
    <property type="match status" value="1"/>
</dbReference>
<dbReference type="Pfam" id="PF00534">
    <property type="entry name" value="Glycos_transf_1"/>
    <property type="match status" value="1"/>
</dbReference>
<evidence type="ECO:0000259" key="3">
    <source>
        <dbReference type="Pfam" id="PF13439"/>
    </source>
</evidence>
<name>A0A8J2UEZ0_9BACT</name>
<evidence type="ECO:0000259" key="2">
    <source>
        <dbReference type="Pfam" id="PF00534"/>
    </source>
</evidence>